<comment type="subcellular location">
    <subcellularLocation>
        <location evidence="9">Cytoplasm</location>
    </subcellularLocation>
</comment>
<evidence type="ECO:0000256" key="5">
    <source>
        <dbReference type="ARBA" id="ARBA00022723"/>
    </source>
</evidence>
<feature type="site" description="Important for catalytic activity; stabilizes the transition state when the phosphoryl donor is PPi" evidence="9">
    <location>
        <position position="289"/>
    </location>
</feature>
<dbReference type="PRINTS" id="PR00476">
    <property type="entry name" value="PHFRCTKINASE"/>
</dbReference>
<feature type="binding site" description="in other chain" evidence="9">
    <location>
        <begin position="334"/>
        <end position="336"/>
    </location>
    <ligand>
        <name>substrate</name>
        <note>ligand shared between dimeric partners</note>
    </ligand>
</feature>
<dbReference type="Gene3D" id="3.40.50.460">
    <property type="entry name" value="Phosphofructokinase domain"/>
    <property type="match status" value="1"/>
</dbReference>
<comment type="pathway">
    <text evidence="2 9">Carbohydrate degradation; glycolysis; D-glyceraldehyde 3-phosphate and glycerone phosphate from D-glucose: step 3/4.</text>
</comment>
<dbReference type="NCBIfam" id="NF002872">
    <property type="entry name" value="PRK03202.1"/>
    <property type="match status" value="1"/>
</dbReference>
<dbReference type="InterPro" id="IPR035966">
    <property type="entry name" value="PKF_sf"/>
</dbReference>
<dbReference type="PANTHER" id="PTHR13697">
    <property type="entry name" value="PHOSPHOFRUCTOKINASE"/>
    <property type="match status" value="1"/>
</dbReference>
<feature type="binding site" evidence="9">
    <location>
        <position position="327"/>
    </location>
    <ligand>
        <name>substrate</name>
        <note>ligand shared between dimeric partners</note>
    </ligand>
</feature>
<feature type="binding site" description="in other chain" evidence="9">
    <location>
        <begin position="436"/>
        <end position="439"/>
    </location>
    <ligand>
        <name>substrate</name>
        <note>ligand shared between dimeric partners</note>
    </ligand>
</feature>
<feature type="domain" description="Phosphofructokinase" evidence="10">
    <location>
        <begin position="167"/>
        <end position="462"/>
    </location>
</feature>
<evidence type="ECO:0000313" key="13">
    <source>
        <dbReference type="Proteomes" id="UP001501842"/>
    </source>
</evidence>
<dbReference type="InterPro" id="IPR012829">
    <property type="entry name" value="Phosphofructokinase_III"/>
</dbReference>
<feature type="binding site" evidence="9">
    <location>
        <position position="268"/>
    </location>
    <ligand>
        <name>Mg(2+)</name>
        <dbReference type="ChEBI" id="CHEBI:18420"/>
        <note>catalytic</note>
    </ligand>
</feature>
<evidence type="ECO:0000256" key="4">
    <source>
        <dbReference type="ARBA" id="ARBA00022679"/>
    </source>
</evidence>
<feature type="domain" description="SCO6045-like C-terminal" evidence="11">
    <location>
        <begin position="14"/>
        <end position="92"/>
    </location>
</feature>
<feature type="binding site" evidence="9">
    <location>
        <position position="430"/>
    </location>
    <ligand>
        <name>substrate</name>
        <note>ligand shared between dimeric partners</note>
    </ligand>
</feature>
<accession>A0ABN3UGX0</accession>
<dbReference type="HAMAP" id="MF_01976">
    <property type="entry name" value="Phosphofructokinase_III"/>
    <property type="match status" value="1"/>
</dbReference>
<evidence type="ECO:0000256" key="2">
    <source>
        <dbReference type="ARBA" id="ARBA00004679"/>
    </source>
</evidence>
<organism evidence="12 13">
    <name type="scientific">Actinocorallia aurantiaca</name>
    <dbReference type="NCBI Taxonomy" id="46204"/>
    <lineage>
        <taxon>Bacteria</taxon>
        <taxon>Bacillati</taxon>
        <taxon>Actinomycetota</taxon>
        <taxon>Actinomycetes</taxon>
        <taxon>Streptosporangiales</taxon>
        <taxon>Thermomonosporaceae</taxon>
        <taxon>Actinocorallia</taxon>
    </lineage>
</organism>
<feature type="binding site" description="in other chain" evidence="9">
    <location>
        <position position="386"/>
    </location>
    <ligand>
        <name>substrate</name>
        <note>ligand shared between dimeric partners</note>
    </ligand>
</feature>
<evidence type="ECO:0000259" key="11">
    <source>
        <dbReference type="Pfam" id="PF26136"/>
    </source>
</evidence>
<proteinExistence type="inferred from homology"/>
<comment type="caution">
    <text evidence="9">Lacks conserved residue(s) required for the propagation of feature annotation.</text>
</comment>
<comment type="cofactor">
    <cofactor evidence="1 9">
        <name>Mg(2+)</name>
        <dbReference type="ChEBI" id="CHEBI:18420"/>
    </cofactor>
</comment>
<dbReference type="InterPro" id="IPR022953">
    <property type="entry name" value="ATP_PFK"/>
</dbReference>
<feature type="binding site" evidence="9">
    <location>
        <position position="175"/>
    </location>
    <ligand>
        <name>diphosphate</name>
        <dbReference type="ChEBI" id="CHEBI:33019"/>
    </ligand>
</feature>
<reference evidence="12 13" key="1">
    <citation type="journal article" date="2019" name="Int. J. Syst. Evol. Microbiol.">
        <title>The Global Catalogue of Microorganisms (GCM) 10K type strain sequencing project: providing services to taxonomists for standard genome sequencing and annotation.</title>
        <authorList>
            <consortium name="The Broad Institute Genomics Platform"/>
            <consortium name="The Broad Institute Genome Sequencing Center for Infectious Disease"/>
            <person name="Wu L."/>
            <person name="Ma J."/>
        </authorList>
    </citation>
    <scope>NUCLEOTIDE SEQUENCE [LARGE SCALE GENOMIC DNA]</scope>
    <source>
        <strain evidence="12 13">JCM 8201</strain>
    </source>
</reference>
<comment type="subunit">
    <text evidence="9">Homodimer or homotetramer.</text>
</comment>
<evidence type="ECO:0000256" key="7">
    <source>
        <dbReference type="ARBA" id="ARBA00022842"/>
    </source>
</evidence>
<evidence type="ECO:0000256" key="8">
    <source>
        <dbReference type="ARBA" id="ARBA00023152"/>
    </source>
</evidence>
<keyword evidence="7 9" id="KW-0460">Magnesium</keyword>
<name>A0ABN3UGX0_9ACTN</name>
<dbReference type="InterPro" id="IPR015912">
    <property type="entry name" value="Phosphofructokinase_CS"/>
</dbReference>
<comment type="function">
    <text evidence="9">Catalyzes the phosphorylation of D-fructose 6-phosphate, the first committing step of glycolysis. Uses inorganic phosphate (PPi) as phosphoryl donor instead of ATP like common ATP-dependent phosphofructokinases (ATP-PFKs), which renders the reaction reversible, and can thus function both in glycolysis and gluconeogenesis. Consistently, PPi-PFK can replace the enzymes of both the forward (ATP-PFK) and reverse (fructose-bisphosphatase (FBPase)) reactions.</text>
</comment>
<dbReference type="Pfam" id="PF26136">
    <property type="entry name" value="SCO6045_C"/>
    <property type="match status" value="1"/>
</dbReference>
<evidence type="ECO:0000256" key="3">
    <source>
        <dbReference type="ARBA" id="ARBA00022490"/>
    </source>
</evidence>
<feature type="site" description="Important for catalytic activity and substrate specificity; stabilizes the transition state when the phosphoryl donor is PPi; prevents ATP from binding by mimicking the alpha-phosphate group of ATP" evidence="9">
    <location>
        <position position="269"/>
    </location>
</feature>
<dbReference type="NCBIfam" id="TIGR02483">
    <property type="entry name" value="PFK_mixed"/>
    <property type="match status" value="1"/>
</dbReference>
<dbReference type="Pfam" id="PF00365">
    <property type="entry name" value="PFK"/>
    <property type="match status" value="1"/>
</dbReference>
<dbReference type="PROSITE" id="PS00433">
    <property type="entry name" value="PHOSPHOFRUCTOKINASE"/>
    <property type="match status" value="1"/>
</dbReference>
<dbReference type="InterPro" id="IPR058711">
    <property type="entry name" value="SCO6045-like_C"/>
</dbReference>
<evidence type="ECO:0000256" key="1">
    <source>
        <dbReference type="ARBA" id="ARBA00001946"/>
    </source>
</evidence>
<dbReference type="InterPro" id="IPR000023">
    <property type="entry name" value="Phosphofructokinase_dom"/>
</dbReference>
<dbReference type="Proteomes" id="UP001501842">
    <property type="component" value="Unassembled WGS sequence"/>
</dbReference>
<gene>
    <name evidence="9" type="primary">pfp</name>
    <name evidence="12" type="ORF">GCM10010439_50730</name>
</gene>
<feature type="binding site" description="in other chain" evidence="9">
    <location>
        <begin position="290"/>
        <end position="292"/>
    </location>
    <ligand>
        <name>substrate</name>
        <note>ligand shared between dimeric partners</note>
    </ligand>
</feature>
<comment type="activity regulation">
    <text evidence="9">Non-allosteric.</text>
</comment>
<evidence type="ECO:0000256" key="9">
    <source>
        <dbReference type="HAMAP-Rule" id="MF_01976"/>
    </source>
</evidence>
<keyword evidence="6 9" id="KW-0418">Kinase</keyword>
<dbReference type="EC" id="2.7.1.90" evidence="9"/>
<keyword evidence="4 9" id="KW-0808">Transferase</keyword>
<dbReference type="Gene3D" id="3.40.50.450">
    <property type="match status" value="1"/>
</dbReference>
<keyword evidence="13" id="KW-1185">Reference proteome</keyword>
<dbReference type="EMBL" id="BAAATZ010000021">
    <property type="protein sequence ID" value="GAA2732609.1"/>
    <property type="molecule type" value="Genomic_DNA"/>
</dbReference>
<comment type="catalytic activity">
    <reaction evidence="9">
        <text>beta-D-fructose 6-phosphate + diphosphate = beta-D-fructose 1,6-bisphosphate + phosphate + H(+)</text>
        <dbReference type="Rhea" id="RHEA:13613"/>
        <dbReference type="ChEBI" id="CHEBI:15378"/>
        <dbReference type="ChEBI" id="CHEBI:32966"/>
        <dbReference type="ChEBI" id="CHEBI:33019"/>
        <dbReference type="ChEBI" id="CHEBI:43474"/>
        <dbReference type="ChEBI" id="CHEBI:57634"/>
        <dbReference type="EC" id="2.7.1.90"/>
    </reaction>
</comment>
<dbReference type="PANTHER" id="PTHR13697:SF52">
    <property type="entry name" value="ATP-DEPENDENT 6-PHOSPHOFRUCTOKINASE 3"/>
    <property type="match status" value="1"/>
</dbReference>
<dbReference type="SUPFAM" id="SSF53784">
    <property type="entry name" value="Phosphofructokinase"/>
    <property type="match status" value="1"/>
</dbReference>
<evidence type="ECO:0000256" key="6">
    <source>
        <dbReference type="ARBA" id="ARBA00022777"/>
    </source>
</evidence>
<sequence>MSPEPAGPSFGDLAARQEALVRALVAGAPLPAGFDAARVGAAARALRDKRFGEVGRVWPSLLPYRREFLAWAEGRPSAGPSRDGREFARAHRRLLDPEAATALAVCEALWRDEDEPRRRRGPAVRRAPGGLVMAFAGRVVTLRRRRLGSGGEPRDSRRVLDEGGFMRIGVLTGGGDCPGLNAAIRGMVHRGVKGFGDVFTGFRDGWRGPLERDAAPLDLEAVDGILPLGGTILGSSRTNPLKTGGGIDRIRENLAALEVDALIAVGGEDTLGVALALHEAGVPVVGVPKTIDNDLSGTDYTFGFDTAVGIAVEAADRLRTTAESHHRTLICEVMGRHAGWIALHSGMASGAAAVLVPERPFDLDEVTAHVEARFQAGHAPVLVVSEGARPVEGSLELQTGERDAFGHVRLGGVGERLAGELERRTGREARSVVLGHLQRGGPPSAFDRVLATRFGLHAVDAVHAGEYGAMVALRGTGIVRVGLAEAVGTLKTVPPERYAEAGVFFG</sequence>
<protein>
    <recommendedName>
        <fullName evidence="9">Pyrophosphate--fructose 6-phosphate 1-phosphotransferase</fullName>
        <ecNumber evidence="9">2.7.1.90</ecNumber>
    </recommendedName>
    <alternativeName>
        <fullName evidence="9">6-phosphofructokinase, pyrophosphate dependent</fullName>
    </alternativeName>
    <alternativeName>
        <fullName evidence="9">PPi-dependent phosphofructokinase</fullName>
        <shortName evidence="9">PPi-PFK</shortName>
    </alternativeName>
    <alternativeName>
        <fullName evidence="9">Pyrophosphate-dependent 6-phosphofructose-1-kinase</fullName>
    </alternativeName>
</protein>
<comment type="caution">
    <text evidence="12">The sequence shown here is derived from an EMBL/GenBank/DDBJ whole genome shotgun (WGS) entry which is preliminary data.</text>
</comment>
<keyword evidence="3 9" id="KW-0963">Cytoplasm</keyword>
<feature type="active site" description="Proton acceptor" evidence="9">
    <location>
        <position position="292"/>
    </location>
</feature>
<evidence type="ECO:0000313" key="12">
    <source>
        <dbReference type="EMBL" id="GAA2732609.1"/>
    </source>
</evidence>
<keyword evidence="8 9" id="KW-0324">Glycolysis</keyword>
<keyword evidence="5 9" id="KW-0479">Metal-binding</keyword>
<comment type="similarity">
    <text evidence="9">Belongs to the phosphofructokinase type A (PFKA) family. Mixed-substrate PFK group III subfamily.</text>
</comment>
<evidence type="ECO:0000259" key="10">
    <source>
        <dbReference type="Pfam" id="PF00365"/>
    </source>
</evidence>